<feature type="transmembrane region" description="Helical" evidence="1">
    <location>
        <begin position="39"/>
        <end position="60"/>
    </location>
</feature>
<dbReference type="EMBL" id="KV878137">
    <property type="protein sequence ID" value="OJJ07592.1"/>
    <property type="molecule type" value="Genomic_DNA"/>
</dbReference>
<dbReference type="RefSeq" id="XP_040673354.1">
    <property type="nucleotide sequence ID" value="XM_040811395.1"/>
</dbReference>
<dbReference type="Proteomes" id="UP000184073">
    <property type="component" value="Unassembled WGS sequence"/>
</dbReference>
<evidence type="ECO:0000313" key="3">
    <source>
        <dbReference type="Proteomes" id="UP000184073"/>
    </source>
</evidence>
<keyword evidence="1" id="KW-0812">Transmembrane</keyword>
<reference evidence="3" key="1">
    <citation type="journal article" date="2017" name="Genome Biol.">
        <title>Comparative genomics reveals high biological diversity and specific adaptations in the industrially and medically important fungal genus Aspergillus.</title>
        <authorList>
            <person name="de Vries R.P."/>
            <person name="Riley R."/>
            <person name="Wiebenga A."/>
            <person name="Aguilar-Osorio G."/>
            <person name="Amillis S."/>
            <person name="Uchima C.A."/>
            <person name="Anderluh G."/>
            <person name="Asadollahi M."/>
            <person name="Askin M."/>
            <person name="Barry K."/>
            <person name="Battaglia E."/>
            <person name="Bayram O."/>
            <person name="Benocci T."/>
            <person name="Braus-Stromeyer S.A."/>
            <person name="Caldana C."/>
            <person name="Canovas D."/>
            <person name="Cerqueira G.C."/>
            <person name="Chen F."/>
            <person name="Chen W."/>
            <person name="Choi C."/>
            <person name="Clum A."/>
            <person name="Dos Santos R.A."/>
            <person name="Damasio A.R."/>
            <person name="Diallinas G."/>
            <person name="Emri T."/>
            <person name="Fekete E."/>
            <person name="Flipphi M."/>
            <person name="Freyberg S."/>
            <person name="Gallo A."/>
            <person name="Gournas C."/>
            <person name="Habgood R."/>
            <person name="Hainaut M."/>
            <person name="Harispe M.L."/>
            <person name="Henrissat B."/>
            <person name="Hilden K.S."/>
            <person name="Hope R."/>
            <person name="Hossain A."/>
            <person name="Karabika E."/>
            <person name="Karaffa L."/>
            <person name="Karanyi Z."/>
            <person name="Krasevec N."/>
            <person name="Kuo A."/>
            <person name="Kusch H."/>
            <person name="LaButti K."/>
            <person name="Lagendijk E.L."/>
            <person name="Lapidus A."/>
            <person name="Levasseur A."/>
            <person name="Lindquist E."/>
            <person name="Lipzen A."/>
            <person name="Logrieco A.F."/>
            <person name="MacCabe A."/>
            <person name="Maekelae M.R."/>
            <person name="Malavazi I."/>
            <person name="Melin P."/>
            <person name="Meyer V."/>
            <person name="Mielnichuk N."/>
            <person name="Miskei M."/>
            <person name="Molnar A.P."/>
            <person name="Mule G."/>
            <person name="Ngan C.Y."/>
            <person name="Orejas M."/>
            <person name="Orosz E."/>
            <person name="Ouedraogo J.P."/>
            <person name="Overkamp K.M."/>
            <person name="Park H.-S."/>
            <person name="Perrone G."/>
            <person name="Piumi F."/>
            <person name="Punt P.J."/>
            <person name="Ram A.F."/>
            <person name="Ramon A."/>
            <person name="Rauscher S."/>
            <person name="Record E."/>
            <person name="Riano-Pachon D.M."/>
            <person name="Robert V."/>
            <person name="Roehrig J."/>
            <person name="Ruller R."/>
            <person name="Salamov A."/>
            <person name="Salih N.S."/>
            <person name="Samson R.A."/>
            <person name="Sandor E."/>
            <person name="Sanguinetti M."/>
            <person name="Schuetze T."/>
            <person name="Sepcic K."/>
            <person name="Shelest E."/>
            <person name="Sherlock G."/>
            <person name="Sophianopoulou V."/>
            <person name="Squina F.M."/>
            <person name="Sun H."/>
            <person name="Susca A."/>
            <person name="Todd R.B."/>
            <person name="Tsang A."/>
            <person name="Unkles S.E."/>
            <person name="van de Wiele N."/>
            <person name="van Rossen-Uffink D."/>
            <person name="Oliveira J.V."/>
            <person name="Vesth T.C."/>
            <person name="Visser J."/>
            <person name="Yu J.-H."/>
            <person name="Zhou M."/>
            <person name="Andersen M.R."/>
            <person name="Archer D.B."/>
            <person name="Baker S.E."/>
            <person name="Benoit I."/>
            <person name="Brakhage A.A."/>
            <person name="Braus G.H."/>
            <person name="Fischer R."/>
            <person name="Frisvad J.C."/>
            <person name="Goldman G.H."/>
            <person name="Houbraken J."/>
            <person name="Oakley B."/>
            <person name="Pocsi I."/>
            <person name="Scazzocchio C."/>
            <person name="Seiboth B."/>
            <person name="vanKuyk P.A."/>
            <person name="Wortman J."/>
            <person name="Dyer P.S."/>
            <person name="Grigoriev I.V."/>
        </authorList>
    </citation>
    <scope>NUCLEOTIDE SEQUENCE [LARGE SCALE GENOMIC DNA]</scope>
    <source>
        <strain evidence="3">CBS 583.65</strain>
    </source>
</reference>
<accession>A0A1L9Q1M0</accession>
<proteinExistence type="predicted"/>
<keyword evidence="1" id="KW-1133">Transmembrane helix</keyword>
<dbReference type="VEuPathDB" id="FungiDB:ASPVEDRAFT_371156"/>
<keyword evidence="3" id="KW-1185">Reference proteome</keyword>
<protein>
    <submittedName>
        <fullName evidence="2">Uncharacterized protein</fullName>
    </submittedName>
</protein>
<gene>
    <name evidence="2" type="ORF">ASPVEDRAFT_371156</name>
</gene>
<keyword evidence="1" id="KW-0472">Membrane</keyword>
<dbReference type="AlphaFoldDB" id="A0A1L9Q1M0"/>
<evidence type="ECO:0000256" key="1">
    <source>
        <dbReference type="SAM" id="Phobius"/>
    </source>
</evidence>
<sequence length="73" mass="8232">MTIDSAVEVQRPDCQKNIVLEGIINLLGYYAAWYQLRKIISSLAAGKYLLIISILSIWILSTRSSDSCHVFDI</sequence>
<dbReference type="GeneID" id="63726906"/>
<organism evidence="2 3">
    <name type="scientific">Aspergillus versicolor CBS 583.65</name>
    <dbReference type="NCBI Taxonomy" id="1036611"/>
    <lineage>
        <taxon>Eukaryota</taxon>
        <taxon>Fungi</taxon>
        <taxon>Dikarya</taxon>
        <taxon>Ascomycota</taxon>
        <taxon>Pezizomycotina</taxon>
        <taxon>Eurotiomycetes</taxon>
        <taxon>Eurotiomycetidae</taxon>
        <taxon>Eurotiales</taxon>
        <taxon>Aspergillaceae</taxon>
        <taxon>Aspergillus</taxon>
        <taxon>Aspergillus subgen. Nidulantes</taxon>
    </lineage>
</organism>
<name>A0A1L9Q1M0_ASPVE</name>
<evidence type="ECO:0000313" key="2">
    <source>
        <dbReference type="EMBL" id="OJJ07592.1"/>
    </source>
</evidence>